<feature type="transmembrane region" description="Helical" evidence="1">
    <location>
        <begin position="7"/>
        <end position="31"/>
    </location>
</feature>
<feature type="transmembrane region" description="Helical" evidence="1">
    <location>
        <begin position="400"/>
        <end position="418"/>
    </location>
</feature>
<name>A0A1M6S9X2_9AQUI</name>
<feature type="transmembrane region" description="Helical" evidence="1">
    <location>
        <begin position="226"/>
        <end position="243"/>
    </location>
</feature>
<evidence type="ECO:0008006" key="4">
    <source>
        <dbReference type="Google" id="ProtNLM"/>
    </source>
</evidence>
<feature type="transmembrane region" description="Helical" evidence="1">
    <location>
        <begin position="99"/>
        <end position="119"/>
    </location>
</feature>
<dbReference type="EMBL" id="LT670846">
    <property type="protein sequence ID" value="SHK41466.1"/>
    <property type="molecule type" value="Genomic_DNA"/>
</dbReference>
<organism evidence="2 3">
    <name type="scientific">Thermocrinis minervae</name>
    <dbReference type="NCBI Taxonomy" id="381751"/>
    <lineage>
        <taxon>Bacteria</taxon>
        <taxon>Pseudomonadati</taxon>
        <taxon>Aquificota</taxon>
        <taxon>Aquificia</taxon>
        <taxon>Aquificales</taxon>
        <taxon>Aquificaceae</taxon>
        <taxon>Thermocrinis</taxon>
    </lineage>
</organism>
<reference evidence="2 3" key="1">
    <citation type="submission" date="2016-11" db="EMBL/GenBank/DDBJ databases">
        <authorList>
            <person name="Jaros S."/>
            <person name="Januszkiewicz K."/>
            <person name="Wedrychowicz H."/>
        </authorList>
    </citation>
    <scope>NUCLEOTIDE SEQUENCE [LARGE SCALE GENOMIC DNA]</scope>
    <source>
        <strain evidence="2 3">DSM 19557</strain>
    </source>
</reference>
<evidence type="ECO:0000313" key="3">
    <source>
        <dbReference type="Proteomes" id="UP000189810"/>
    </source>
</evidence>
<feature type="transmembrane region" description="Helical" evidence="1">
    <location>
        <begin position="430"/>
        <end position="446"/>
    </location>
</feature>
<feature type="transmembrane region" description="Helical" evidence="1">
    <location>
        <begin position="373"/>
        <end position="393"/>
    </location>
</feature>
<feature type="transmembrane region" description="Helical" evidence="1">
    <location>
        <begin position="126"/>
        <end position="145"/>
    </location>
</feature>
<keyword evidence="1" id="KW-0472">Membrane</keyword>
<dbReference type="RefSeq" id="WP_079654068.1">
    <property type="nucleotide sequence ID" value="NZ_LT670846.1"/>
</dbReference>
<evidence type="ECO:0000313" key="2">
    <source>
        <dbReference type="EMBL" id="SHK41466.1"/>
    </source>
</evidence>
<keyword evidence="1" id="KW-0812">Transmembrane</keyword>
<dbReference type="OrthoDB" id="7055338at2"/>
<gene>
    <name evidence="2" type="ORF">SAMN05444391_0940</name>
</gene>
<dbReference type="Proteomes" id="UP000189810">
    <property type="component" value="Chromosome I"/>
</dbReference>
<feature type="transmembrane region" description="Helical" evidence="1">
    <location>
        <begin position="196"/>
        <end position="217"/>
    </location>
</feature>
<dbReference type="AlphaFoldDB" id="A0A1M6S9X2"/>
<feature type="transmembrane region" description="Helical" evidence="1">
    <location>
        <begin position="173"/>
        <end position="190"/>
    </location>
</feature>
<keyword evidence="3" id="KW-1185">Reference proteome</keyword>
<accession>A0A1M6S9X2</accession>
<keyword evidence="1" id="KW-1133">Transmembrane helix</keyword>
<evidence type="ECO:0000256" key="1">
    <source>
        <dbReference type="SAM" id="Phobius"/>
    </source>
</evidence>
<proteinExistence type="predicted"/>
<protein>
    <recommendedName>
        <fullName evidence="4">Dolichyl-phosphate-mannose-protein mannosyltransferase</fullName>
    </recommendedName>
</protein>
<feature type="transmembrane region" description="Helical" evidence="1">
    <location>
        <begin position="151"/>
        <end position="168"/>
    </location>
</feature>
<sequence>MRFYLKAFLLAYLYTLLTGFAVQFVVLPYLFPQAHWGEGLMVGGDWIEFHQDAVVLANRIEREGWHAWTLKPEPNYQPMAGITAFFYALTGIHKPWVMLFYNAFLHALAFITLIGILRLFGFGKKVSLLASVPFLIFPSSLTWTSQIHRDGLYIAGFYLMFLAFVLLIKRNPFYGLIPFSVGILFVYVSRQHMLIPLKYIIAILSLIFLVSSVYIFIRRMDYKTNVLRFLTAVCMIILINPLLPQLQLNQIQSDLQLNQIQSDQQLNQIQSDQQLNQLQSDQPQSGELQSSWIRTPFLPEKLDNMFWSLASVRESFIRYYSNHAGNIDHDFIPHSFWDFVKYMPRALQIGLFAPFPNMWFTKGGTPGGTVARYITPFEALFIYLCLAVFPFVVYRFRKDLSFWVVTMVSLSIIWLHVLSEPNVGAIYRKRYGFIMLMSAFSLAFVLDKRYDKIF</sequence>